<dbReference type="InterPro" id="IPR050469">
    <property type="entry name" value="Diguanylate_Cyclase"/>
</dbReference>
<dbReference type="PANTHER" id="PTHR45138:SF9">
    <property type="entry name" value="DIGUANYLATE CYCLASE DGCM-RELATED"/>
    <property type="match status" value="1"/>
</dbReference>
<keyword evidence="4" id="KW-1133">Transmembrane helix</keyword>
<dbReference type="PANTHER" id="PTHR45138">
    <property type="entry name" value="REGULATORY COMPONENTS OF SENSORY TRANSDUCTION SYSTEM"/>
    <property type="match status" value="1"/>
</dbReference>
<accession>A0ABW7PYV8</accession>
<keyword evidence="6" id="KW-0808">Transferase</keyword>
<feature type="transmembrane region" description="Helical" evidence="4">
    <location>
        <begin position="316"/>
        <end position="338"/>
    </location>
</feature>
<dbReference type="InterPro" id="IPR043128">
    <property type="entry name" value="Rev_trsase/Diguanyl_cyclase"/>
</dbReference>
<feature type="domain" description="GGDEF" evidence="5">
    <location>
        <begin position="366"/>
        <end position="492"/>
    </location>
</feature>
<evidence type="ECO:0000259" key="5">
    <source>
        <dbReference type="PROSITE" id="PS50887"/>
    </source>
</evidence>
<evidence type="ECO:0000313" key="6">
    <source>
        <dbReference type="EMBL" id="MFH8135507.1"/>
    </source>
</evidence>
<dbReference type="Proteomes" id="UP001611251">
    <property type="component" value="Unassembled WGS sequence"/>
</dbReference>
<dbReference type="Gene3D" id="3.30.70.270">
    <property type="match status" value="1"/>
</dbReference>
<keyword evidence="6" id="KW-0548">Nucleotidyltransferase</keyword>
<proteinExistence type="predicted"/>
<reference evidence="6 7" key="1">
    <citation type="submission" date="2024-08" db="EMBL/GenBank/DDBJ databases">
        <title>Pantoea ronii - a newly identified human opportunistic pathogen.</title>
        <authorList>
            <person name="Keidar-Friedman D."/>
            <person name="Sorek N."/>
            <person name="Leshin-Carmel D."/>
            <person name="Tsur A."/>
            <person name="Amsalem M."/>
            <person name="Tolkach D."/>
            <person name="Brosh-Nissimov T."/>
        </authorList>
    </citation>
    <scope>NUCLEOTIDE SEQUENCE [LARGE SCALE GENOMIC DNA]</scope>
    <source>
        <strain evidence="6 7">AA23256</strain>
    </source>
</reference>
<evidence type="ECO:0000256" key="1">
    <source>
        <dbReference type="ARBA" id="ARBA00004665"/>
    </source>
</evidence>
<evidence type="ECO:0000256" key="4">
    <source>
        <dbReference type="SAM" id="Phobius"/>
    </source>
</evidence>
<protein>
    <recommendedName>
        <fullName evidence="2">diguanylate cyclase</fullName>
        <ecNumber evidence="2">2.7.7.65</ecNumber>
    </recommendedName>
</protein>
<dbReference type="SUPFAM" id="SSF55073">
    <property type="entry name" value="Nucleotide cyclase"/>
    <property type="match status" value="1"/>
</dbReference>
<dbReference type="CDD" id="cd01949">
    <property type="entry name" value="GGDEF"/>
    <property type="match status" value="1"/>
</dbReference>
<sequence>MINPISLKQKAYIASICAALFMAISFTGIYFPYKKTKVEVSLAGERFSKILIDNFNLNEQVAETISVNLLQRSKEDDGLSRLALKEVEYDETHHIYGFNTHHKNTHPQVHGTLQCVNPVSVEVYNIIKSIDYIYNNYRFDNNYMARTHYFYSFAGDCVYVTIPAPLDTYIFVPERANALKIFTRHYSYLNRKFSKDPQSKGTVSTEIYEDQLTHTNAYSVISYIYDLSQPGSERVLGALMYDNTMSDLKVFAKAAAGELDSRYVNEKLVSYDTGNEIILSGDKSDYHNPMVYDLSKKYTVMVDIVLPAFVIYNRTAFTALLLAFLTTVVVWFVLRWYVIKSSQESMTDHLTNIYNRKVLNLLHVPHPCALAVIDCNKFKFINDTYGHEMGDNALVYITNIFQQLRKSGKEIFIRLGGDEFCIVFPERSCRHAEEYLQEVLVQLKDFRKHISLSVSWGVVEWKHNESVTSAIKRADEILYAEKNKKSLKSITH</sequence>
<keyword evidence="7" id="KW-1185">Reference proteome</keyword>
<comment type="catalytic activity">
    <reaction evidence="3">
        <text>2 GTP = 3',3'-c-di-GMP + 2 diphosphate</text>
        <dbReference type="Rhea" id="RHEA:24898"/>
        <dbReference type="ChEBI" id="CHEBI:33019"/>
        <dbReference type="ChEBI" id="CHEBI:37565"/>
        <dbReference type="ChEBI" id="CHEBI:58805"/>
        <dbReference type="EC" id="2.7.7.65"/>
    </reaction>
</comment>
<organism evidence="6 7">
    <name type="scientific">Pantoea osteomyelitidis</name>
    <dbReference type="NCBI Taxonomy" id="3230026"/>
    <lineage>
        <taxon>Bacteria</taxon>
        <taxon>Pseudomonadati</taxon>
        <taxon>Pseudomonadota</taxon>
        <taxon>Gammaproteobacteria</taxon>
        <taxon>Enterobacterales</taxon>
        <taxon>Erwiniaceae</taxon>
        <taxon>Pantoea</taxon>
    </lineage>
</organism>
<dbReference type="InterPro" id="IPR000160">
    <property type="entry name" value="GGDEF_dom"/>
</dbReference>
<dbReference type="EC" id="2.7.7.65" evidence="2"/>
<dbReference type="NCBIfam" id="TIGR00254">
    <property type="entry name" value="GGDEF"/>
    <property type="match status" value="1"/>
</dbReference>
<feature type="transmembrane region" description="Helical" evidence="4">
    <location>
        <begin position="12"/>
        <end position="33"/>
    </location>
</feature>
<evidence type="ECO:0000256" key="2">
    <source>
        <dbReference type="ARBA" id="ARBA00012528"/>
    </source>
</evidence>
<keyword evidence="4" id="KW-0472">Membrane</keyword>
<evidence type="ECO:0000256" key="3">
    <source>
        <dbReference type="ARBA" id="ARBA00034247"/>
    </source>
</evidence>
<keyword evidence="4" id="KW-0812">Transmembrane</keyword>
<dbReference type="InterPro" id="IPR029787">
    <property type="entry name" value="Nucleotide_cyclase"/>
</dbReference>
<dbReference type="PROSITE" id="PS50887">
    <property type="entry name" value="GGDEF"/>
    <property type="match status" value="1"/>
</dbReference>
<dbReference type="RefSeq" id="WP_397216370.1">
    <property type="nucleotide sequence ID" value="NZ_JBGFSN010000005.1"/>
</dbReference>
<evidence type="ECO:0000313" key="7">
    <source>
        <dbReference type="Proteomes" id="UP001611251"/>
    </source>
</evidence>
<dbReference type="SMART" id="SM00267">
    <property type="entry name" value="GGDEF"/>
    <property type="match status" value="1"/>
</dbReference>
<dbReference type="EMBL" id="JBGFSN010000005">
    <property type="protein sequence ID" value="MFH8135507.1"/>
    <property type="molecule type" value="Genomic_DNA"/>
</dbReference>
<comment type="caution">
    <text evidence="6">The sequence shown here is derived from an EMBL/GenBank/DDBJ whole genome shotgun (WGS) entry which is preliminary data.</text>
</comment>
<gene>
    <name evidence="6" type="ORF">ABU178_15180</name>
</gene>
<comment type="pathway">
    <text evidence="1">Purine metabolism; 3',5'-cyclic di-GMP biosynthesis.</text>
</comment>
<name>A0ABW7PYV8_9GAMM</name>
<dbReference type="GO" id="GO:0052621">
    <property type="term" value="F:diguanylate cyclase activity"/>
    <property type="evidence" value="ECO:0007669"/>
    <property type="project" value="UniProtKB-EC"/>
</dbReference>
<dbReference type="Pfam" id="PF00990">
    <property type="entry name" value="GGDEF"/>
    <property type="match status" value="1"/>
</dbReference>